<comment type="caution">
    <text evidence="2">The sequence shown here is derived from an EMBL/GenBank/DDBJ whole genome shotgun (WGS) entry which is preliminary data.</text>
</comment>
<dbReference type="EMBL" id="BAAAYR010000001">
    <property type="protein sequence ID" value="GAA3553984.1"/>
    <property type="molecule type" value="Genomic_DNA"/>
</dbReference>
<protein>
    <submittedName>
        <fullName evidence="2">Uncharacterized protein</fullName>
    </submittedName>
</protein>
<evidence type="ECO:0000313" key="2">
    <source>
        <dbReference type="EMBL" id="GAA3553984.1"/>
    </source>
</evidence>
<keyword evidence="3" id="KW-1185">Reference proteome</keyword>
<reference evidence="3" key="1">
    <citation type="journal article" date="2019" name="Int. J. Syst. Evol. Microbiol.">
        <title>The Global Catalogue of Microorganisms (GCM) 10K type strain sequencing project: providing services to taxonomists for standard genome sequencing and annotation.</title>
        <authorList>
            <consortium name="The Broad Institute Genomics Platform"/>
            <consortium name="The Broad Institute Genome Sequencing Center for Infectious Disease"/>
            <person name="Wu L."/>
            <person name="Ma J."/>
        </authorList>
    </citation>
    <scope>NUCLEOTIDE SEQUENCE [LARGE SCALE GENOMIC DNA]</scope>
    <source>
        <strain evidence="3">JCM 16540</strain>
    </source>
</reference>
<accession>A0ABP6WPM5</accession>
<name>A0ABP6WPM5_9ACTN</name>
<proteinExistence type="predicted"/>
<organism evidence="2 3">
    <name type="scientific">Microlunatus spumicola</name>
    <dbReference type="NCBI Taxonomy" id="81499"/>
    <lineage>
        <taxon>Bacteria</taxon>
        <taxon>Bacillati</taxon>
        <taxon>Actinomycetota</taxon>
        <taxon>Actinomycetes</taxon>
        <taxon>Propionibacteriales</taxon>
        <taxon>Propionibacteriaceae</taxon>
        <taxon>Microlunatus</taxon>
    </lineage>
</organism>
<feature type="region of interest" description="Disordered" evidence="1">
    <location>
        <begin position="14"/>
        <end position="42"/>
    </location>
</feature>
<dbReference type="Proteomes" id="UP001500767">
    <property type="component" value="Unassembled WGS sequence"/>
</dbReference>
<gene>
    <name evidence="2" type="ORF">GCM10022197_06390</name>
</gene>
<evidence type="ECO:0000256" key="1">
    <source>
        <dbReference type="SAM" id="MobiDB-lite"/>
    </source>
</evidence>
<evidence type="ECO:0000313" key="3">
    <source>
        <dbReference type="Proteomes" id="UP001500767"/>
    </source>
</evidence>
<sequence length="65" mass="6885">MRGPRPALAALLRQRSAGRQTPAHRDGGPAPRLSPAGPGLLSNEAVCDAPLKVAEREPCERRHAP</sequence>